<evidence type="ECO:0000256" key="6">
    <source>
        <dbReference type="SAM" id="MobiDB-lite"/>
    </source>
</evidence>
<keyword evidence="10" id="KW-1185">Reference proteome</keyword>
<evidence type="ECO:0000313" key="9">
    <source>
        <dbReference type="EMBL" id="EDW38012.1"/>
    </source>
</evidence>
<feature type="compositionally biased region" description="Low complexity" evidence="6">
    <location>
        <begin position="291"/>
        <end position="303"/>
    </location>
</feature>
<dbReference type="GO" id="GO:0008745">
    <property type="term" value="F:N-acetylmuramoyl-L-alanine amidase activity"/>
    <property type="evidence" value="ECO:0007669"/>
    <property type="project" value="InterPro"/>
</dbReference>
<feature type="domain" description="N-acetylmuramoyl-L-alanine amidase" evidence="7">
    <location>
        <begin position="128"/>
        <end position="266"/>
    </location>
</feature>
<dbReference type="CDD" id="cd06583">
    <property type="entry name" value="PGRP"/>
    <property type="match status" value="1"/>
</dbReference>
<dbReference type="SUPFAM" id="SSF55846">
    <property type="entry name" value="N-acetylmuramoyl-L-alanine amidase-like"/>
    <property type="match status" value="1"/>
</dbReference>
<dbReference type="AlphaFoldDB" id="B4GMD8"/>
<organism evidence="10">
    <name type="scientific">Drosophila persimilis</name>
    <name type="common">Fruit fly</name>
    <dbReference type="NCBI Taxonomy" id="7234"/>
    <lineage>
        <taxon>Eukaryota</taxon>
        <taxon>Metazoa</taxon>
        <taxon>Ecdysozoa</taxon>
        <taxon>Arthropoda</taxon>
        <taxon>Hexapoda</taxon>
        <taxon>Insecta</taxon>
        <taxon>Pterygota</taxon>
        <taxon>Neoptera</taxon>
        <taxon>Endopterygota</taxon>
        <taxon>Diptera</taxon>
        <taxon>Brachycera</taxon>
        <taxon>Muscomorpha</taxon>
        <taxon>Ephydroidea</taxon>
        <taxon>Drosophilidae</taxon>
        <taxon>Drosophila</taxon>
        <taxon>Sophophora</taxon>
    </lineage>
</organism>
<keyword evidence="4" id="KW-0399">Innate immunity</keyword>
<comment type="similarity">
    <text evidence="2">Belongs to the N-acetylmuramoyl-L-alanine amidase 2 family.</text>
</comment>
<dbReference type="PhylomeDB" id="B4GMD8"/>
<feature type="compositionally biased region" description="Polar residues" evidence="6">
    <location>
        <begin position="1"/>
        <end position="11"/>
    </location>
</feature>
<evidence type="ECO:0000256" key="1">
    <source>
        <dbReference type="ARBA" id="ARBA00004613"/>
    </source>
</evidence>
<evidence type="ECO:0000313" key="10">
    <source>
        <dbReference type="Proteomes" id="UP000008744"/>
    </source>
</evidence>
<dbReference type="GO" id="GO:0005576">
    <property type="term" value="C:extracellular region"/>
    <property type="evidence" value="ECO:0007669"/>
    <property type="project" value="UniProtKB-SubCell"/>
</dbReference>
<evidence type="ECO:0000256" key="2">
    <source>
        <dbReference type="ARBA" id="ARBA00007553"/>
    </source>
</evidence>
<proteinExistence type="inferred from homology"/>
<feature type="domain" description="Peptidoglycan recognition protein family" evidence="8">
    <location>
        <begin position="117"/>
        <end position="260"/>
    </location>
</feature>
<keyword evidence="3" id="KW-0964">Secreted</keyword>
<dbReference type="GO" id="GO:0009253">
    <property type="term" value="P:peptidoglycan catabolic process"/>
    <property type="evidence" value="ECO:0007669"/>
    <property type="project" value="InterPro"/>
</dbReference>
<dbReference type="InterPro" id="IPR036505">
    <property type="entry name" value="Amidase/PGRP_sf"/>
</dbReference>
<dbReference type="SMART" id="SM00644">
    <property type="entry name" value="Ami_2"/>
    <property type="match status" value="1"/>
</dbReference>
<dbReference type="eggNOG" id="ENOG502QR3D">
    <property type="taxonomic scope" value="Eukaryota"/>
</dbReference>
<feature type="region of interest" description="Disordered" evidence="6">
    <location>
        <begin position="1"/>
        <end position="85"/>
    </location>
</feature>
<dbReference type="SMART" id="SM00701">
    <property type="entry name" value="PGRP"/>
    <property type="match status" value="1"/>
</dbReference>
<feature type="region of interest" description="Disordered" evidence="6">
    <location>
        <begin position="290"/>
        <end position="310"/>
    </location>
</feature>
<evidence type="ECO:0000259" key="7">
    <source>
        <dbReference type="SMART" id="SM00644"/>
    </source>
</evidence>
<protein>
    <submittedName>
        <fullName evidence="9">GL12268</fullName>
    </submittedName>
</protein>
<dbReference type="SMR" id="B4GMD8"/>
<gene>
    <name evidence="9" type="primary">Dper\GL12268</name>
    <name evidence="9" type="ORF">Dper_GL12268</name>
</gene>
<sequence>MGDNKSGSTSLPGADIELQKEFEQQQLATICEQRQSRSNSKFNNNSSSRTGEQQNRRAAEQESSRTGEQQNRRAAEQESRRSRDSMTALGLVLLSMMGYTQHMQQPEPSSLGVEGGARLLSRADWGARMPKSVEHFEGPAPYVIIHHSYMPAACFSTPDCMKSMRDMQDFHQLERGWNDIGYSFGIGGDGMIYTGRGFNVIGAHAPKYNDKSVGIVLIGDWRTELPPKQMLDAARNLIAFGVFKGYIDPAYKLLGHKQVRETECPGGRLFQEISTWPHFNNGIRFNATTEQPPQGQAQPQAKALPVVPKV</sequence>
<dbReference type="OMA" id="TPECMKS"/>
<evidence type="ECO:0000256" key="5">
    <source>
        <dbReference type="ARBA" id="ARBA00022859"/>
    </source>
</evidence>
<accession>B4GMD8</accession>
<feature type="compositionally biased region" description="Low complexity" evidence="6">
    <location>
        <begin position="36"/>
        <end position="48"/>
    </location>
</feature>
<evidence type="ECO:0000256" key="4">
    <source>
        <dbReference type="ARBA" id="ARBA00022588"/>
    </source>
</evidence>
<dbReference type="OrthoDB" id="10001926at2759"/>
<comment type="subcellular location">
    <subcellularLocation>
        <location evidence="1">Secreted</location>
    </subcellularLocation>
</comment>
<dbReference type="Proteomes" id="UP000008744">
    <property type="component" value="Unassembled WGS sequence"/>
</dbReference>
<dbReference type="STRING" id="7234.B4GMD8"/>
<evidence type="ECO:0000256" key="3">
    <source>
        <dbReference type="ARBA" id="ARBA00022525"/>
    </source>
</evidence>
<dbReference type="HOGENOM" id="CLU_037559_3_1_1"/>
<feature type="compositionally biased region" description="Basic and acidic residues" evidence="6">
    <location>
        <begin position="54"/>
        <end position="84"/>
    </location>
</feature>
<keyword evidence="5" id="KW-0391">Immunity</keyword>
<dbReference type="Gene3D" id="3.40.80.10">
    <property type="entry name" value="Peptidoglycan recognition protein-like"/>
    <property type="match status" value="1"/>
</dbReference>
<dbReference type="GO" id="GO:0045087">
    <property type="term" value="P:innate immune response"/>
    <property type="evidence" value="ECO:0007669"/>
    <property type="project" value="UniProtKB-KW"/>
</dbReference>
<reference evidence="9 10" key="1">
    <citation type="journal article" date="2007" name="Nature">
        <title>Evolution of genes and genomes on the Drosophila phylogeny.</title>
        <authorList>
            <consortium name="Drosophila 12 Genomes Consortium"/>
            <person name="Clark A.G."/>
            <person name="Eisen M.B."/>
            <person name="Smith D.R."/>
            <person name="Bergman C.M."/>
            <person name="Oliver B."/>
            <person name="Markow T.A."/>
            <person name="Kaufman T.C."/>
            <person name="Kellis M."/>
            <person name="Gelbart W."/>
            <person name="Iyer V.N."/>
            <person name="Pollard D.A."/>
            <person name="Sackton T.B."/>
            <person name="Larracuente A.M."/>
            <person name="Singh N.D."/>
            <person name="Abad J.P."/>
            <person name="Abt D.N."/>
            <person name="Adryan B."/>
            <person name="Aguade M."/>
            <person name="Akashi H."/>
            <person name="Anderson W.W."/>
            <person name="Aquadro C.F."/>
            <person name="Ardell D.H."/>
            <person name="Arguello R."/>
            <person name="Artieri C.G."/>
            <person name="Barbash D.A."/>
            <person name="Barker D."/>
            <person name="Barsanti P."/>
            <person name="Batterham P."/>
            <person name="Batzoglou S."/>
            <person name="Begun D."/>
            <person name="Bhutkar A."/>
            <person name="Blanco E."/>
            <person name="Bosak S.A."/>
            <person name="Bradley R.K."/>
            <person name="Brand A.D."/>
            <person name="Brent M.R."/>
            <person name="Brooks A.N."/>
            <person name="Brown R.H."/>
            <person name="Butlin R.K."/>
            <person name="Caggese C."/>
            <person name="Calvi B.R."/>
            <person name="Bernardo de Carvalho A."/>
            <person name="Caspi A."/>
            <person name="Castrezana S."/>
            <person name="Celniker S.E."/>
            <person name="Chang J.L."/>
            <person name="Chapple C."/>
            <person name="Chatterji S."/>
            <person name="Chinwalla A."/>
            <person name="Civetta A."/>
            <person name="Clifton S.W."/>
            <person name="Comeron J.M."/>
            <person name="Costello J.C."/>
            <person name="Coyne J.A."/>
            <person name="Daub J."/>
            <person name="David R.G."/>
            <person name="Delcher A.L."/>
            <person name="Delehaunty K."/>
            <person name="Do C.B."/>
            <person name="Ebling H."/>
            <person name="Edwards K."/>
            <person name="Eickbush T."/>
            <person name="Evans J.D."/>
            <person name="Filipski A."/>
            <person name="Findeiss S."/>
            <person name="Freyhult E."/>
            <person name="Fulton L."/>
            <person name="Fulton R."/>
            <person name="Garcia A.C."/>
            <person name="Gardiner A."/>
            <person name="Garfield D.A."/>
            <person name="Garvin B.E."/>
            <person name="Gibson G."/>
            <person name="Gilbert D."/>
            <person name="Gnerre S."/>
            <person name="Godfrey J."/>
            <person name="Good R."/>
            <person name="Gotea V."/>
            <person name="Gravely B."/>
            <person name="Greenberg A.J."/>
            <person name="Griffiths-Jones S."/>
            <person name="Gross S."/>
            <person name="Guigo R."/>
            <person name="Gustafson E.A."/>
            <person name="Haerty W."/>
            <person name="Hahn M.W."/>
            <person name="Halligan D.L."/>
            <person name="Halpern A.L."/>
            <person name="Halter G.M."/>
            <person name="Han M.V."/>
            <person name="Heger A."/>
            <person name="Hillier L."/>
            <person name="Hinrichs A.S."/>
            <person name="Holmes I."/>
            <person name="Hoskins R.A."/>
            <person name="Hubisz M.J."/>
            <person name="Hultmark D."/>
            <person name="Huntley M.A."/>
            <person name="Jaffe D.B."/>
            <person name="Jagadeeshan S."/>
            <person name="Jeck W.R."/>
            <person name="Johnson J."/>
            <person name="Jones C.D."/>
            <person name="Jordan W.C."/>
            <person name="Karpen G.H."/>
            <person name="Kataoka E."/>
            <person name="Keightley P.D."/>
            <person name="Kheradpour P."/>
            <person name="Kirkness E.F."/>
            <person name="Koerich L.B."/>
            <person name="Kristiansen K."/>
            <person name="Kudrna D."/>
            <person name="Kulathinal R.J."/>
            <person name="Kumar S."/>
            <person name="Kwok R."/>
            <person name="Lander E."/>
            <person name="Langley C.H."/>
            <person name="Lapoint R."/>
            <person name="Lazzaro B.P."/>
            <person name="Lee S.J."/>
            <person name="Levesque L."/>
            <person name="Li R."/>
            <person name="Lin C.F."/>
            <person name="Lin M.F."/>
            <person name="Lindblad-Toh K."/>
            <person name="Llopart A."/>
            <person name="Long M."/>
            <person name="Low L."/>
            <person name="Lozovsky E."/>
            <person name="Lu J."/>
            <person name="Luo M."/>
            <person name="Machado C.A."/>
            <person name="Makalowski W."/>
            <person name="Marzo M."/>
            <person name="Matsuda M."/>
            <person name="Matzkin L."/>
            <person name="McAllister B."/>
            <person name="McBride C.S."/>
            <person name="McKernan B."/>
            <person name="McKernan K."/>
            <person name="Mendez-Lago M."/>
            <person name="Minx P."/>
            <person name="Mollenhauer M.U."/>
            <person name="Montooth K."/>
            <person name="Mount S.M."/>
            <person name="Mu X."/>
            <person name="Myers E."/>
            <person name="Negre B."/>
            <person name="Newfeld S."/>
            <person name="Nielsen R."/>
            <person name="Noor M.A."/>
            <person name="O'Grady P."/>
            <person name="Pachter L."/>
            <person name="Papaceit M."/>
            <person name="Parisi M.J."/>
            <person name="Parisi M."/>
            <person name="Parts L."/>
            <person name="Pedersen J.S."/>
            <person name="Pesole G."/>
            <person name="Phillippy A.M."/>
            <person name="Ponting C.P."/>
            <person name="Pop M."/>
            <person name="Porcelli D."/>
            <person name="Powell J.R."/>
            <person name="Prohaska S."/>
            <person name="Pruitt K."/>
            <person name="Puig M."/>
            <person name="Quesneville H."/>
            <person name="Ram K.R."/>
            <person name="Rand D."/>
            <person name="Rasmussen M.D."/>
            <person name="Reed L.K."/>
            <person name="Reenan R."/>
            <person name="Reily A."/>
            <person name="Remington K.A."/>
            <person name="Rieger T.T."/>
            <person name="Ritchie M.G."/>
            <person name="Robin C."/>
            <person name="Rogers Y.H."/>
            <person name="Rohde C."/>
            <person name="Rozas J."/>
            <person name="Rubenfield M.J."/>
            <person name="Ruiz A."/>
            <person name="Russo S."/>
            <person name="Salzberg S.L."/>
            <person name="Sanchez-Gracia A."/>
            <person name="Saranga D.J."/>
            <person name="Sato H."/>
            <person name="Schaeffer S.W."/>
            <person name="Schatz M.C."/>
            <person name="Schlenke T."/>
            <person name="Schwartz R."/>
            <person name="Segarra C."/>
            <person name="Singh R.S."/>
            <person name="Sirot L."/>
            <person name="Sirota M."/>
            <person name="Sisneros N.B."/>
            <person name="Smith C.D."/>
            <person name="Smith T.F."/>
            <person name="Spieth J."/>
            <person name="Stage D.E."/>
            <person name="Stark A."/>
            <person name="Stephan W."/>
            <person name="Strausberg R.L."/>
            <person name="Strempel S."/>
            <person name="Sturgill D."/>
            <person name="Sutton G."/>
            <person name="Sutton G.G."/>
            <person name="Tao W."/>
            <person name="Teichmann S."/>
            <person name="Tobari Y.N."/>
            <person name="Tomimura Y."/>
            <person name="Tsolas J.M."/>
            <person name="Valente V.L."/>
            <person name="Venter E."/>
            <person name="Venter J.C."/>
            <person name="Vicario S."/>
            <person name="Vieira F.G."/>
            <person name="Vilella A.J."/>
            <person name="Villasante A."/>
            <person name="Walenz B."/>
            <person name="Wang J."/>
            <person name="Wasserman M."/>
            <person name="Watts T."/>
            <person name="Wilson D."/>
            <person name="Wilson R.K."/>
            <person name="Wing R.A."/>
            <person name="Wolfner M.F."/>
            <person name="Wong A."/>
            <person name="Wong G.K."/>
            <person name="Wu C.I."/>
            <person name="Wu G."/>
            <person name="Yamamoto D."/>
            <person name="Yang H.P."/>
            <person name="Yang S.P."/>
            <person name="Yorke J.A."/>
            <person name="Yoshida K."/>
            <person name="Zdobnov E."/>
            <person name="Zhang P."/>
            <person name="Zhang Y."/>
            <person name="Zimin A.V."/>
            <person name="Baldwin J."/>
            <person name="Abdouelleil A."/>
            <person name="Abdulkadir J."/>
            <person name="Abebe A."/>
            <person name="Abera B."/>
            <person name="Abreu J."/>
            <person name="Acer S.C."/>
            <person name="Aftuck L."/>
            <person name="Alexander A."/>
            <person name="An P."/>
            <person name="Anderson E."/>
            <person name="Anderson S."/>
            <person name="Arachi H."/>
            <person name="Azer M."/>
            <person name="Bachantsang P."/>
            <person name="Barry A."/>
            <person name="Bayul T."/>
            <person name="Berlin A."/>
            <person name="Bessette D."/>
            <person name="Bloom T."/>
            <person name="Blye J."/>
            <person name="Boguslavskiy L."/>
            <person name="Bonnet C."/>
            <person name="Boukhgalter B."/>
            <person name="Bourzgui I."/>
            <person name="Brown A."/>
            <person name="Cahill P."/>
            <person name="Channer S."/>
            <person name="Cheshatsang Y."/>
            <person name="Chuda L."/>
            <person name="Citroen M."/>
            <person name="Collymore A."/>
            <person name="Cooke P."/>
            <person name="Costello M."/>
            <person name="D'Aco K."/>
            <person name="Daza R."/>
            <person name="De Haan G."/>
            <person name="DeGray S."/>
            <person name="DeMaso C."/>
            <person name="Dhargay N."/>
            <person name="Dooley K."/>
            <person name="Dooley E."/>
            <person name="Doricent M."/>
            <person name="Dorje P."/>
            <person name="Dorjee K."/>
            <person name="Dupes A."/>
            <person name="Elong R."/>
            <person name="Falk J."/>
            <person name="Farina A."/>
            <person name="Faro S."/>
            <person name="Ferguson D."/>
            <person name="Fisher S."/>
            <person name="Foley C.D."/>
            <person name="Franke A."/>
            <person name="Friedrich D."/>
            <person name="Gadbois L."/>
            <person name="Gearin G."/>
            <person name="Gearin C.R."/>
            <person name="Giannoukos G."/>
            <person name="Goode T."/>
            <person name="Graham J."/>
            <person name="Grandbois E."/>
            <person name="Grewal S."/>
            <person name="Gyaltsen K."/>
            <person name="Hafez N."/>
            <person name="Hagos B."/>
            <person name="Hall J."/>
            <person name="Henson C."/>
            <person name="Hollinger A."/>
            <person name="Honan T."/>
            <person name="Huard M.D."/>
            <person name="Hughes L."/>
            <person name="Hurhula B."/>
            <person name="Husby M.E."/>
            <person name="Kamat A."/>
            <person name="Kanga B."/>
            <person name="Kashin S."/>
            <person name="Khazanovich D."/>
            <person name="Kisner P."/>
            <person name="Lance K."/>
            <person name="Lara M."/>
            <person name="Lee W."/>
            <person name="Lennon N."/>
            <person name="Letendre F."/>
            <person name="LeVine R."/>
            <person name="Lipovsky A."/>
            <person name="Liu X."/>
            <person name="Liu J."/>
            <person name="Liu S."/>
            <person name="Lokyitsang T."/>
            <person name="Lokyitsang Y."/>
            <person name="Lubonja R."/>
            <person name="Lui A."/>
            <person name="MacDonald P."/>
            <person name="Magnisalis V."/>
            <person name="Maru K."/>
            <person name="Matthews C."/>
            <person name="McCusker W."/>
            <person name="McDonough S."/>
            <person name="Mehta T."/>
            <person name="Meldrim J."/>
            <person name="Meneus L."/>
            <person name="Mihai O."/>
            <person name="Mihalev A."/>
            <person name="Mihova T."/>
            <person name="Mittelman R."/>
            <person name="Mlenga V."/>
            <person name="Montmayeur A."/>
            <person name="Mulrain L."/>
            <person name="Navidi A."/>
            <person name="Naylor J."/>
            <person name="Negash T."/>
            <person name="Nguyen T."/>
            <person name="Nguyen N."/>
            <person name="Nicol R."/>
            <person name="Norbu C."/>
            <person name="Norbu N."/>
            <person name="Novod N."/>
            <person name="O'Neill B."/>
            <person name="Osman S."/>
            <person name="Markiewicz E."/>
            <person name="Oyono O.L."/>
            <person name="Patti C."/>
            <person name="Phunkhang P."/>
            <person name="Pierre F."/>
            <person name="Priest M."/>
            <person name="Raghuraman S."/>
            <person name="Rege F."/>
            <person name="Reyes R."/>
            <person name="Rise C."/>
            <person name="Rogov P."/>
            <person name="Ross K."/>
            <person name="Ryan E."/>
            <person name="Settipalli S."/>
            <person name="Shea T."/>
            <person name="Sherpa N."/>
            <person name="Shi L."/>
            <person name="Shih D."/>
            <person name="Sparrow T."/>
            <person name="Spaulding J."/>
            <person name="Stalker J."/>
            <person name="Stange-Thomann N."/>
            <person name="Stavropoulos S."/>
            <person name="Stone C."/>
            <person name="Strader C."/>
            <person name="Tesfaye S."/>
            <person name="Thomson T."/>
            <person name="Thoulutsang Y."/>
            <person name="Thoulutsang D."/>
            <person name="Topham K."/>
            <person name="Topping I."/>
            <person name="Tsamla T."/>
            <person name="Vassiliev H."/>
            <person name="Vo A."/>
            <person name="Wangchuk T."/>
            <person name="Wangdi T."/>
            <person name="Weiand M."/>
            <person name="Wilkinson J."/>
            <person name="Wilson A."/>
            <person name="Yadav S."/>
            <person name="Young G."/>
            <person name="Yu Q."/>
            <person name="Zembek L."/>
            <person name="Zhong D."/>
            <person name="Zimmer A."/>
            <person name="Zwirko Z."/>
            <person name="Jaffe D.B."/>
            <person name="Alvarez P."/>
            <person name="Brockman W."/>
            <person name="Butler J."/>
            <person name="Chin C."/>
            <person name="Gnerre S."/>
            <person name="Grabherr M."/>
            <person name="Kleber M."/>
            <person name="Mauceli E."/>
            <person name="MacCallum I."/>
        </authorList>
    </citation>
    <scope>NUCLEOTIDE SEQUENCE [LARGE SCALE GENOMIC DNA]</scope>
    <source>
        <strain evidence="10">MSH-3 / Tucson 14011-0111.49</strain>
    </source>
</reference>
<dbReference type="InterPro" id="IPR002502">
    <property type="entry name" value="Amidase_domain"/>
</dbReference>
<dbReference type="PANTHER" id="PTHR11022:SF77">
    <property type="entry name" value="PEPTIDOGLYCAN-RECOGNITION PROTEIN LB"/>
    <property type="match status" value="1"/>
</dbReference>
<name>B4GMD8_DROPE</name>
<dbReference type="PANTHER" id="PTHR11022">
    <property type="entry name" value="PEPTIDOGLYCAN RECOGNITION PROTEIN"/>
    <property type="match status" value="1"/>
</dbReference>
<dbReference type="GO" id="GO:0008270">
    <property type="term" value="F:zinc ion binding"/>
    <property type="evidence" value="ECO:0007669"/>
    <property type="project" value="InterPro"/>
</dbReference>
<dbReference type="Pfam" id="PF01510">
    <property type="entry name" value="Amidase_2"/>
    <property type="match status" value="1"/>
</dbReference>
<dbReference type="InterPro" id="IPR006619">
    <property type="entry name" value="PGRP_domain_met/bac"/>
</dbReference>
<dbReference type="EMBL" id="CH479185">
    <property type="protein sequence ID" value="EDW38012.1"/>
    <property type="molecule type" value="Genomic_DNA"/>
</dbReference>
<dbReference type="InterPro" id="IPR015510">
    <property type="entry name" value="PGRP"/>
</dbReference>
<evidence type="ECO:0000259" key="8">
    <source>
        <dbReference type="SMART" id="SM00701"/>
    </source>
</evidence>
<dbReference type="FunFam" id="3.40.80.10:FF:000001">
    <property type="entry name" value="Peptidoglycan recognition protein 1"/>
    <property type="match status" value="1"/>
</dbReference>